<dbReference type="NCBIfam" id="TIGR04042">
    <property type="entry name" value="MSMEG_0570_fam"/>
    <property type="match status" value="1"/>
</dbReference>
<dbReference type="KEGG" id="lto:RGQ30_11530"/>
<organism evidence="1 2">
    <name type="scientific">Limnobacter thiooxidans</name>
    <dbReference type="NCBI Taxonomy" id="131080"/>
    <lineage>
        <taxon>Bacteria</taxon>
        <taxon>Pseudomonadati</taxon>
        <taxon>Pseudomonadota</taxon>
        <taxon>Betaproteobacteria</taxon>
        <taxon>Burkholderiales</taxon>
        <taxon>Burkholderiaceae</taxon>
        <taxon>Limnobacter</taxon>
    </lineage>
</organism>
<dbReference type="AlphaFoldDB" id="A0AA86IY96"/>
<sequence>MPVVRFDVLWPDSSVMKCLSPSTVIRNFIQEGEVYSLLEFVTMAELGLNQASDRVREVYGYACSAAADQLEIIQTKADTFRGQPAASVQVLRVD</sequence>
<reference evidence="1 2" key="1">
    <citation type="submission" date="2023-10" db="EMBL/GenBank/DDBJ databases">
        <title>Complete Genome Sequence of Limnobacter thiooxidans CS-K2T, Isolated from freshwater lake sediments in Bavaria, Germany.</title>
        <authorList>
            <person name="Naruki M."/>
            <person name="Watanabe A."/>
            <person name="Warashina T."/>
            <person name="Morita T."/>
            <person name="Arakawa K."/>
        </authorList>
    </citation>
    <scope>NUCLEOTIDE SEQUENCE [LARGE SCALE GENOMIC DNA]</scope>
    <source>
        <strain evidence="1 2">CS-K2</strain>
    </source>
</reference>
<proteinExistence type="predicted"/>
<accession>A0AA86IY96</accession>
<name>A0AA86IY96_9BURK</name>
<gene>
    <name evidence="1" type="ORF">RGQ30_11530</name>
</gene>
<dbReference type="Proteomes" id="UP001329151">
    <property type="component" value="Chromosome"/>
</dbReference>
<keyword evidence="2" id="KW-1185">Reference proteome</keyword>
<dbReference type="RefSeq" id="WP_130556815.1">
    <property type="nucleotide sequence ID" value="NZ_AP028947.1"/>
</dbReference>
<protein>
    <recommendedName>
        <fullName evidence="3">MSMEG_0570 family nitrogen starvation response protein</fullName>
    </recommendedName>
</protein>
<evidence type="ECO:0000313" key="1">
    <source>
        <dbReference type="EMBL" id="BET25652.1"/>
    </source>
</evidence>
<evidence type="ECO:0000313" key="2">
    <source>
        <dbReference type="Proteomes" id="UP001329151"/>
    </source>
</evidence>
<dbReference type="EMBL" id="AP028947">
    <property type="protein sequence ID" value="BET25652.1"/>
    <property type="molecule type" value="Genomic_DNA"/>
</dbReference>
<evidence type="ECO:0008006" key="3">
    <source>
        <dbReference type="Google" id="ProtNLM"/>
    </source>
</evidence>
<dbReference type="InterPro" id="IPR023846">
    <property type="entry name" value="CHP04042_MSMEG0570"/>
</dbReference>